<keyword evidence="2" id="KW-1133">Transmembrane helix</keyword>
<proteinExistence type="predicted"/>
<feature type="region of interest" description="Disordered" evidence="1">
    <location>
        <begin position="151"/>
        <end position="176"/>
    </location>
</feature>
<dbReference type="EMBL" id="JANJYI010000006">
    <property type="protein sequence ID" value="KAK2644208.1"/>
    <property type="molecule type" value="Genomic_DNA"/>
</dbReference>
<gene>
    <name evidence="3" type="ORF">Ddye_019403</name>
</gene>
<keyword evidence="2" id="KW-0812">Transmembrane</keyword>
<dbReference type="AlphaFoldDB" id="A0AAD9WVL3"/>
<evidence type="ECO:0008006" key="5">
    <source>
        <dbReference type="Google" id="ProtNLM"/>
    </source>
</evidence>
<feature type="compositionally biased region" description="Basic and acidic residues" evidence="1">
    <location>
        <begin position="157"/>
        <end position="176"/>
    </location>
</feature>
<feature type="transmembrane region" description="Helical" evidence="2">
    <location>
        <begin position="20"/>
        <end position="43"/>
    </location>
</feature>
<evidence type="ECO:0000313" key="4">
    <source>
        <dbReference type="Proteomes" id="UP001280121"/>
    </source>
</evidence>
<keyword evidence="2" id="KW-0472">Membrane</keyword>
<protein>
    <recommendedName>
        <fullName evidence="5">Transmembrane protein</fullName>
    </recommendedName>
</protein>
<dbReference type="PANTHER" id="PTHR37746">
    <property type="entry name" value="TRANSMEMBRANE PROTEIN"/>
    <property type="match status" value="1"/>
</dbReference>
<dbReference type="PANTHER" id="PTHR37746:SF1">
    <property type="entry name" value="TRANSMEMBRANE PROTEIN"/>
    <property type="match status" value="1"/>
</dbReference>
<evidence type="ECO:0000256" key="1">
    <source>
        <dbReference type="SAM" id="MobiDB-lite"/>
    </source>
</evidence>
<reference evidence="3" key="1">
    <citation type="journal article" date="2023" name="Plant J.">
        <title>Genome sequences and population genomics provide insights into the demographic history, inbreeding, and mutation load of two 'living fossil' tree species of Dipteronia.</title>
        <authorList>
            <person name="Feng Y."/>
            <person name="Comes H.P."/>
            <person name="Chen J."/>
            <person name="Zhu S."/>
            <person name="Lu R."/>
            <person name="Zhang X."/>
            <person name="Li P."/>
            <person name="Qiu J."/>
            <person name="Olsen K.M."/>
            <person name="Qiu Y."/>
        </authorList>
    </citation>
    <scope>NUCLEOTIDE SEQUENCE</scope>
    <source>
        <strain evidence="3">KIB01</strain>
    </source>
</reference>
<sequence length="287" mass="33233">MEENENENPNSMIIKTISFACFLSSDPLFSTISTLYILILLYFPPPICFKVVFSPVLIITLILLLTLLRFGATQRYENRENTEIKRNDIVDADQADYNYKSEPLHEDHHNWVITCKESGFDPDPIFEEKFVEWNVRAPLDVIYEGYYEGEECEKEEGDQQHKHDENEDPNKDPTRFGIERYPSLSLYYPESDSDTSSDGDFMAVDDWGSMENVRFRWEDEDREGLIEIALGGLDSGLDNSLDNNNNNNKRDFDYLVETFHGEEENNLIEIDISPAKFDGKWRFAGGG</sequence>
<feature type="transmembrane region" description="Helical" evidence="2">
    <location>
        <begin position="49"/>
        <end position="70"/>
    </location>
</feature>
<organism evidence="3 4">
    <name type="scientific">Dipteronia dyeriana</name>
    <dbReference type="NCBI Taxonomy" id="168575"/>
    <lineage>
        <taxon>Eukaryota</taxon>
        <taxon>Viridiplantae</taxon>
        <taxon>Streptophyta</taxon>
        <taxon>Embryophyta</taxon>
        <taxon>Tracheophyta</taxon>
        <taxon>Spermatophyta</taxon>
        <taxon>Magnoliopsida</taxon>
        <taxon>eudicotyledons</taxon>
        <taxon>Gunneridae</taxon>
        <taxon>Pentapetalae</taxon>
        <taxon>rosids</taxon>
        <taxon>malvids</taxon>
        <taxon>Sapindales</taxon>
        <taxon>Sapindaceae</taxon>
        <taxon>Hippocastanoideae</taxon>
        <taxon>Acereae</taxon>
        <taxon>Dipteronia</taxon>
    </lineage>
</organism>
<evidence type="ECO:0000256" key="2">
    <source>
        <dbReference type="SAM" id="Phobius"/>
    </source>
</evidence>
<name>A0AAD9WVL3_9ROSI</name>
<keyword evidence="4" id="KW-1185">Reference proteome</keyword>
<dbReference type="Proteomes" id="UP001280121">
    <property type="component" value="Unassembled WGS sequence"/>
</dbReference>
<accession>A0AAD9WVL3</accession>
<comment type="caution">
    <text evidence="3">The sequence shown here is derived from an EMBL/GenBank/DDBJ whole genome shotgun (WGS) entry which is preliminary data.</text>
</comment>
<evidence type="ECO:0000313" key="3">
    <source>
        <dbReference type="EMBL" id="KAK2644208.1"/>
    </source>
</evidence>